<keyword evidence="8" id="KW-0443">Lipid metabolism</keyword>
<evidence type="ECO:0000256" key="3">
    <source>
        <dbReference type="ARBA" id="ARBA00004613"/>
    </source>
</evidence>
<dbReference type="Pfam" id="PF00614">
    <property type="entry name" value="PLDc"/>
    <property type="match status" value="1"/>
</dbReference>
<sequence>MASGPSAEATPVVREGHNCWRIARANRVSVVVDAADYFHFVRELCEEAQNLLLFIGWDFDTRIALEPGDRSRRYRLSTFFLRLARKDRHRQIAILKWRFGALKQFLIPTSAWTLVRWATTRAIRFRFDGAHPAGCSHHQKIVVVDDSIAVCGGIDLACGRWDTPQHLDDDPKRLLPNGKPHKPWHDITMLMDGDVATALGELARDRWAVAGGKPLPEVRKVNPKWPDDVSVLFENVDLAIARTRACYGEVEEVREIEKLTLDMIAAAQRFIYIENQYLTSAKISAAIATRMAEANPPDVVVVMPRSGEGWLEQMAMDAARVQLARAIGKVDKGDRFRIYVPLTKGGEDIYVHAKLMIVDDRILRIGSANLNNRSLGLDSECDMVLDAALPANHGSEKAISELRTRLMAEHLGVEVEAVAAQMKTCGSLVETIETLRGQGKTLELLDLEKPGPLDELIAENELLDPEHADGFFEPLQQRGLRRRWREGRARIAKRLVRRRATNR</sequence>
<feature type="domain" description="PLD phosphodiesterase" evidence="10">
    <location>
        <begin position="137"/>
        <end position="160"/>
    </location>
</feature>
<dbReference type="Pfam" id="PF13091">
    <property type="entry name" value="PLDc_2"/>
    <property type="match status" value="1"/>
</dbReference>
<dbReference type="RefSeq" id="WP_381510886.1">
    <property type="nucleotide sequence ID" value="NZ_JBHUEL010000002.1"/>
</dbReference>
<dbReference type="SUPFAM" id="SSF56024">
    <property type="entry name" value="Phospholipase D/nuclease"/>
    <property type="match status" value="2"/>
</dbReference>
<dbReference type="PANTHER" id="PTHR18896:SF76">
    <property type="entry name" value="PHOSPHOLIPASE"/>
    <property type="match status" value="1"/>
</dbReference>
<dbReference type="CDD" id="cd09140">
    <property type="entry name" value="PLDc_vPLD1_2_like_bac_1"/>
    <property type="match status" value="1"/>
</dbReference>
<dbReference type="InterPro" id="IPR025202">
    <property type="entry name" value="PLD-like_dom"/>
</dbReference>
<keyword evidence="7" id="KW-0378">Hydrolase</keyword>
<keyword evidence="5" id="KW-0964">Secreted</keyword>
<evidence type="ECO:0000256" key="5">
    <source>
        <dbReference type="ARBA" id="ARBA00022525"/>
    </source>
</evidence>
<comment type="function">
    <text evidence="2">Could be a virulence factor.</text>
</comment>
<dbReference type="Gene3D" id="3.30.870.10">
    <property type="entry name" value="Endonuclease Chain A"/>
    <property type="match status" value="2"/>
</dbReference>
<keyword evidence="12" id="KW-1185">Reference proteome</keyword>
<evidence type="ECO:0000256" key="7">
    <source>
        <dbReference type="ARBA" id="ARBA00022801"/>
    </source>
</evidence>
<comment type="caution">
    <text evidence="11">The sequence shown here is derived from an EMBL/GenBank/DDBJ whole genome shotgun (WGS) entry which is preliminary data.</text>
</comment>
<dbReference type="CDD" id="cd09143">
    <property type="entry name" value="PLDc_vPLD1_2_like_bac_2"/>
    <property type="match status" value="1"/>
</dbReference>
<keyword evidence="6" id="KW-0677">Repeat</keyword>
<comment type="catalytic activity">
    <reaction evidence="1">
        <text>a 1,2-diacyl-sn-glycero-3-phosphocholine + H2O = a 1,2-diacyl-sn-glycero-3-phosphate + choline + H(+)</text>
        <dbReference type="Rhea" id="RHEA:14445"/>
        <dbReference type="ChEBI" id="CHEBI:15354"/>
        <dbReference type="ChEBI" id="CHEBI:15377"/>
        <dbReference type="ChEBI" id="CHEBI:15378"/>
        <dbReference type="ChEBI" id="CHEBI:57643"/>
        <dbReference type="ChEBI" id="CHEBI:58608"/>
        <dbReference type="EC" id="3.1.4.4"/>
    </reaction>
</comment>
<evidence type="ECO:0000313" key="11">
    <source>
        <dbReference type="EMBL" id="MFD1765570.1"/>
    </source>
</evidence>
<evidence type="ECO:0000256" key="9">
    <source>
        <dbReference type="ARBA" id="ARBA00029594"/>
    </source>
</evidence>
<dbReference type="SMART" id="SM00155">
    <property type="entry name" value="PLDc"/>
    <property type="match status" value="2"/>
</dbReference>
<feature type="domain" description="PLD phosphodiesterase" evidence="10">
    <location>
        <begin position="347"/>
        <end position="374"/>
    </location>
</feature>
<protein>
    <recommendedName>
        <fullName evidence="4">Phospholipase D</fullName>
    </recommendedName>
    <alternativeName>
        <fullName evidence="9">Choline phosphatase</fullName>
    </alternativeName>
</protein>
<dbReference type="PROSITE" id="PS50035">
    <property type="entry name" value="PLD"/>
    <property type="match status" value="2"/>
</dbReference>
<comment type="subcellular location">
    <subcellularLocation>
        <location evidence="3">Secreted</location>
    </subcellularLocation>
</comment>
<organism evidence="11 12">
    <name type="scientific">Sphingorhabdus buctiana</name>
    <dbReference type="NCBI Taxonomy" id="1508805"/>
    <lineage>
        <taxon>Bacteria</taxon>
        <taxon>Pseudomonadati</taxon>
        <taxon>Pseudomonadota</taxon>
        <taxon>Alphaproteobacteria</taxon>
        <taxon>Sphingomonadales</taxon>
        <taxon>Sphingomonadaceae</taxon>
        <taxon>Sphingorhabdus</taxon>
    </lineage>
</organism>
<evidence type="ECO:0000256" key="6">
    <source>
        <dbReference type="ARBA" id="ARBA00022737"/>
    </source>
</evidence>
<dbReference type="EMBL" id="JBHUEL010000002">
    <property type="protein sequence ID" value="MFD1765570.1"/>
    <property type="molecule type" value="Genomic_DNA"/>
</dbReference>
<evidence type="ECO:0000313" key="12">
    <source>
        <dbReference type="Proteomes" id="UP001597215"/>
    </source>
</evidence>
<accession>A0ABW4M9X6</accession>
<evidence type="ECO:0000256" key="2">
    <source>
        <dbReference type="ARBA" id="ARBA00003145"/>
    </source>
</evidence>
<dbReference type="Proteomes" id="UP001597215">
    <property type="component" value="Unassembled WGS sequence"/>
</dbReference>
<gene>
    <name evidence="11" type="ORF">ACFSAG_01780</name>
</gene>
<evidence type="ECO:0000256" key="8">
    <source>
        <dbReference type="ARBA" id="ARBA00023098"/>
    </source>
</evidence>
<name>A0ABW4M9X6_9SPHN</name>
<dbReference type="InterPro" id="IPR015679">
    <property type="entry name" value="PLipase_D_fam"/>
</dbReference>
<dbReference type="InterPro" id="IPR001736">
    <property type="entry name" value="PLipase_D/transphosphatidylase"/>
</dbReference>
<dbReference type="PANTHER" id="PTHR18896">
    <property type="entry name" value="PHOSPHOLIPASE D"/>
    <property type="match status" value="1"/>
</dbReference>
<evidence type="ECO:0000259" key="10">
    <source>
        <dbReference type="PROSITE" id="PS50035"/>
    </source>
</evidence>
<proteinExistence type="predicted"/>
<evidence type="ECO:0000256" key="4">
    <source>
        <dbReference type="ARBA" id="ARBA00018392"/>
    </source>
</evidence>
<evidence type="ECO:0000256" key="1">
    <source>
        <dbReference type="ARBA" id="ARBA00000798"/>
    </source>
</evidence>
<reference evidence="12" key="1">
    <citation type="journal article" date="2019" name="Int. J. Syst. Evol. Microbiol.">
        <title>The Global Catalogue of Microorganisms (GCM) 10K type strain sequencing project: providing services to taxonomists for standard genome sequencing and annotation.</title>
        <authorList>
            <consortium name="The Broad Institute Genomics Platform"/>
            <consortium name="The Broad Institute Genome Sequencing Center for Infectious Disease"/>
            <person name="Wu L."/>
            <person name="Ma J."/>
        </authorList>
    </citation>
    <scope>NUCLEOTIDE SEQUENCE [LARGE SCALE GENOMIC DNA]</scope>
    <source>
        <strain evidence="12">CGMCC 1.12449</strain>
    </source>
</reference>